<dbReference type="InterPro" id="IPR040168">
    <property type="entry name" value="Not2/3/5"/>
</dbReference>
<evidence type="ECO:0000313" key="6">
    <source>
        <dbReference type="Proteomes" id="UP000515908"/>
    </source>
</evidence>
<dbReference type="Gene3D" id="2.30.30.1020">
    <property type="entry name" value="CCR4-NOT complex subunit 2/3/5, C-terminal domain"/>
    <property type="match status" value="1"/>
</dbReference>
<dbReference type="Pfam" id="PF04153">
    <property type="entry name" value="NOT2_3_5_C"/>
    <property type="match status" value="1"/>
</dbReference>
<name>A0A7G2CMI7_9TRYP</name>
<accession>A0A7G2CMI7</accession>
<evidence type="ECO:0000259" key="4">
    <source>
        <dbReference type="Pfam" id="PF04153"/>
    </source>
</evidence>
<dbReference type="EMBL" id="LR877162">
    <property type="protein sequence ID" value="CAD2220635.1"/>
    <property type="molecule type" value="Genomic_DNA"/>
</dbReference>
<sequence length="282" mass="32948">MVYNQAPQQFVNPGSVVNPNVANVNLTPAKTGRVYLEDDYGLLPVIRFSNDGNNNNSNANATAAQKEEGNFIYLIKGFHLNTLGFRNKLQGRDNLCSTTATLFLDDEGDILHHDMEQQQQNNEKYNFNLGTKKYYVLPDYKMSETYKKPKPKELSMKTFSLFKEETLFYVFYSMPRDVLHLAAAKTLYERRWKYHKRFQFWFQLPDGNEAQYMHADYEGKGPAYMAPFRLFNPNTWKVITTEANYVILLSDLEEESVLKEAMERAAIKSRERQQQQQQQQKQ</sequence>
<dbReference type="PANTHER" id="PTHR23326">
    <property type="entry name" value="CCR4 NOT-RELATED"/>
    <property type="match status" value="1"/>
</dbReference>
<evidence type="ECO:0000256" key="3">
    <source>
        <dbReference type="ARBA" id="ARBA00023163"/>
    </source>
</evidence>
<dbReference type="VEuPathDB" id="TriTrypDB:ADEAN_000815700"/>
<evidence type="ECO:0000256" key="1">
    <source>
        <dbReference type="ARBA" id="ARBA00007682"/>
    </source>
</evidence>
<dbReference type="OrthoDB" id="25391at2759"/>
<organism evidence="5 6">
    <name type="scientific">Angomonas deanei</name>
    <dbReference type="NCBI Taxonomy" id="59799"/>
    <lineage>
        <taxon>Eukaryota</taxon>
        <taxon>Discoba</taxon>
        <taxon>Euglenozoa</taxon>
        <taxon>Kinetoplastea</taxon>
        <taxon>Metakinetoplastina</taxon>
        <taxon>Trypanosomatida</taxon>
        <taxon>Trypanosomatidae</taxon>
        <taxon>Strigomonadinae</taxon>
        <taxon>Angomonas</taxon>
    </lineage>
</organism>
<dbReference type="InterPro" id="IPR007282">
    <property type="entry name" value="NOT2/3/5_C"/>
</dbReference>
<evidence type="ECO:0000313" key="5">
    <source>
        <dbReference type="EMBL" id="CAD2220635.1"/>
    </source>
</evidence>
<dbReference type="GO" id="GO:0030015">
    <property type="term" value="C:CCR4-NOT core complex"/>
    <property type="evidence" value="ECO:0007669"/>
    <property type="project" value="InterPro"/>
</dbReference>
<dbReference type="Proteomes" id="UP000515908">
    <property type="component" value="Chromosome 18"/>
</dbReference>
<feature type="domain" description="NOT2/NOT3/NOT5 C-terminal" evidence="4">
    <location>
        <begin position="134"/>
        <end position="240"/>
    </location>
</feature>
<dbReference type="InterPro" id="IPR038635">
    <property type="entry name" value="CCR4-NOT_su2/3/5_C_sf"/>
</dbReference>
<dbReference type="GO" id="GO:0006355">
    <property type="term" value="P:regulation of DNA-templated transcription"/>
    <property type="evidence" value="ECO:0007669"/>
    <property type="project" value="InterPro"/>
</dbReference>
<protein>
    <submittedName>
        <fullName evidence="5">NOT2 / NOT3 / NOT5 family, putative</fullName>
    </submittedName>
</protein>
<keyword evidence="2" id="KW-0805">Transcription regulation</keyword>
<comment type="similarity">
    <text evidence="1">Belongs to the CNOT2/3/5 family.</text>
</comment>
<keyword evidence="6" id="KW-1185">Reference proteome</keyword>
<evidence type="ECO:0000256" key="2">
    <source>
        <dbReference type="ARBA" id="ARBA00023015"/>
    </source>
</evidence>
<reference evidence="5 6" key="1">
    <citation type="submission" date="2020-08" db="EMBL/GenBank/DDBJ databases">
        <authorList>
            <person name="Newling K."/>
            <person name="Davey J."/>
            <person name="Forrester S."/>
        </authorList>
    </citation>
    <scope>NUCLEOTIDE SEQUENCE [LARGE SCALE GENOMIC DNA]</scope>
    <source>
        <strain evidence="6">Crithidia deanei Carvalho (ATCC PRA-265)</strain>
    </source>
</reference>
<dbReference type="AlphaFoldDB" id="A0A7G2CMI7"/>
<gene>
    <name evidence="5" type="ORF">ADEAN_000815700</name>
</gene>
<keyword evidence="3" id="KW-0804">Transcription</keyword>
<proteinExistence type="inferred from homology"/>